<comment type="caution">
    <text evidence="4">The sequence shown here is derived from an EMBL/GenBank/DDBJ whole genome shotgun (WGS) entry which is preliminary data.</text>
</comment>
<dbReference type="FunFam" id="2.30.30.140:FF:000018">
    <property type="entry name" value="Serine/threonine-protein kinase 31"/>
    <property type="match status" value="1"/>
</dbReference>
<dbReference type="PROSITE" id="PS50011">
    <property type="entry name" value="PROTEIN_KINASE_DOM"/>
    <property type="match status" value="1"/>
</dbReference>
<reference evidence="4" key="1">
    <citation type="journal article" date="2022" name="bioRxiv">
        <title>Sequencing and chromosome-scale assembly of the giantPleurodeles waltlgenome.</title>
        <authorList>
            <person name="Brown T."/>
            <person name="Elewa A."/>
            <person name="Iarovenko S."/>
            <person name="Subramanian E."/>
            <person name="Araus A.J."/>
            <person name="Petzold A."/>
            <person name="Susuki M."/>
            <person name="Suzuki K.-i.T."/>
            <person name="Hayashi T."/>
            <person name="Toyoda A."/>
            <person name="Oliveira C."/>
            <person name="Osipova E."/>
            <person name="Leigh N.D."/>
            <person name="Simon A."/>
            <person name="Yun M.H."/>
        </authorList>
    </citation>
    <scope>NUCLEOTIDE SEQUENCE</scope>
    <source>
        <strain evidence="4">20211129_DDA</strain>
        <tissue evidence="4">Liver</tissue>
    </source>
</reference>
<dbReference type="InterPro" id="IPR000719">
    <property type="entry name" value="Prot_kinase_dom"/>
</dbReference>
<gene>
    <name evidence="4" type="ORF">NDU88_004447</name>
</gene>
<dbReference type="EMBL" id="JANPWB010000010">
    <property type="protein sequence ID" value="KAJ1138056.1"/>
    <property type="molecule type" value="Genomic_DNA"/>
</dbReference>
<dbReference type="InterPro" id="IPR035437">
    <property type="entry name" value="SNase_OB-fold_sf"/>
</dbReference>
<name>A0AAV7QEX6_PLEWA</name>
<sequence>MEGDVTNWRCEEVFVSHVEDAITFWAQCIDRSQEIAKLSDYLAKICPLSNVVYSNPDLGRIYGGLFSFDNTWYRCRLQNVKRKESWRVTYIDYGNSEMLNRSSIVELPNDLQFPSLAKKYRLWGLHLFDPDISLSERGTAFLVSMINEKQVTVRHKGTNKDNTVVVQVMYGNLDIGEEVLKKGFASWCKSPPSCKYTEDSKMGIKFSHAKLQMPAPCSCRQVERFSFSNHNGMLKPNRQKGLSISQKPSLKKKENHSRNNATLPKSAPVFTPRFATLENSKPMVSEEDKIKCELDLCPTNCQPLETQFMPFNPKRNKEKVIAEKCCQLLEISLQTAVGNKLQSLSAKIALVKKARQKNMTVNFGDDVFEAIRVVSENCIIAPPSLKILEEIWEKYNLAQHKIQLCNSMVAVHHLIDERNNAQQSLLTTVQEFILEVDVIALTERTHTLEELLCSLEAVYGKATETDSSQKDFCEFFDWKQTKMETFRRVQRDTEESMQVLFKWFSDFREVFDLTSAVSLSFEEGVGDIDELLNKAEADVGKELDLSTMGQSETDKKIMVSAHNKVINMIHQEKLFIRLILKRHEDCVRFKNRIAEWLHESPNVDQLLKTKKNLKSIKAQLRCRTIEQRNLEESDNANKSDVRRLKKHISELRQKTFEIMYQEQNEYEKLSDLVKNYFPELPLLYPEAEIINYINSGGLLWISLERELLDAEPMKELSTKRPVVCADFQGQKVLLKGYCVGFDTEGKLIETAAKYHIAWAEMKEKSGLLPLMSLFFCRSDPLAYLMVPFCSGESLGEVQANQPLTPVEAANVMKGVACGLQTLHKMNIVHGSVHQNNVFAVNRKKGILGDFDFTKTEEQRSLSNSSGCLTLTAPEVKAGQQASLSSDMYSYGCLLLWLSHGEHFKTKPDGTPDISQLDMNIKLKQLLLRLVSATERITAEQVIEDEYFQIQKGLTSSCPNRAMREV</sequence>
<evidence type="ECO:0000259" key="3">
    <source>
        <dbReference type="PROSITE" id="PS50304"/>
    </source>
</evidence>
<dbReference type="InterPro" id="IPR011009">
    <property type="entry name" value="Kinase-like_dom_sf"/>
</dbReference>
<dbReference type="Gene3D" id="1.10.510.10">
    <property type="entry name" value="Transferase(Phosphotransferase) domain 1"/>
    <property type="match status" value="1"/>
</dbReference>
<dbReference type="SMART" id="SM00220">
    <property type="entry name" value="S_TKc"/>
    <property type="match status" value="1"/>
</dbReference>
<dbReference type="InterPro" id="IPR002999">
    <property type="entry name" value="Tudor"/>
</dbReference>
<dbReference type="PANTHER" id="PTHR22948">
    <property type="entry name" value="TUDOR DOMAIN CONTAINING PROTEIN"/>
    <property type="match status" value="1"/>
</dbReference>
<proteinExistence type="predicted"/>
<dbReference type="Gene3D" id="2.30.30.140">
    <property type="match status" value="1"/>
</dbReference>
<accession>A0AAV7QEX6</accession>
<keyword evidence="5" id="KW-1185">Reference proteome</keyword>
<dbReference type="Proteomes" id="UP001066276">
    <property type="component" value="Chromosome 6"/>
</dbReference>
<dbReference type="Gene3D" id="2.40.50.90">
    <property type="match status" value="1"/>
</dbReference>
<evidence type="ECO:0000313" key="4">
    <source>
        <dbReference type="EMBL" id="KAJ1138056.1"/>
    </source>
</evidence>
<dbReference type="Pfam" id="PF00069">
    <property type="entry name" value="Pkinase"/>
    <property type="match status" value="1"/>
</dbReference>
<evidence type="ECO:0000313" key="5">
    <source>
        <dbReference type="Proteomes" id="UP001066276"/>
    </source>
</evidence>
<dbReference type="AlphaFoldDB" id="A0AAV7QEX6"/>
<dbReference type="Pfam" id="PF00567">
    <property type="entry name" value="TUDOR"/>
    <property type="match status" value="1"/>
</dbReference>
<evidence type="ECO:0008006" key="6">
    <source>
        <dbReference type="Google" id="ProtNLM"/>
    </source>
</evidence>
<dbReference type="SUPFAM" id="SSF63748">
    <property type="entry name" value="Tudor/PWWP/MBT"/>
    <property type="match status" value="1"/>
</dbReference>
<dbReference type="GO" id="GO:0004672">
    <property type="term" value="F:protein kinase activity"/>
    <property type="evidence" value="ECO:0007669"/>
    <property type="project" value="InterPro"/>
</dbReference>
<feature type="domain" description="Protein kinase" evidence="2">
    <location>
        <begin position="687"/>
        <end position="947"/>
    </location>
</feature>
<evidence type="ECO:0000256" key="1">
    <source>
        <dbReference type="SAM" id="MobiDB-lite"/>
    </source>
</evidence>
<dbReference type="PANTHER" id="PTHR22948:SF73">
    <property type="entry name" value="SERINE_THREONINE-PROTEIN KINASE 31"/>
    <property type="match status" value="1"/>
</dbReference>
<dbReference type="FunFam" id="1.10.510.10:FF:000518">
    <property type="entry name" value="serine/threonine-protein kinase 31 isoform X1"/>
    <property type="match status" value="1"/>
</dbReference>
<dbReference type="PROSITE" id="PS50304">
    <property type="entry name" value="TUDOR"/>
    <property type="match status" value="1"/>
</dbReference>
<dbReference type="SMART" id="SM00333">
    <property type="entry name" value="TUDOR"/>
    <property type="match status" value="1"/>
</dbReference>
<feature type="region of interest" description="Disordered" evidence="1">
    <location>
        <begin position="230"/>
        <end position="265"/>
    </location>
</feature>
<dbReference type="SUPFAM" id="SSF56112">
    <property type="entry name" value="Protein kinase-like (PK-like)"/>
    <property type="match status" value="1"/>
</dbReference>
<feature type="domain" description="Tudor" evidence="3">
    <location>
        <begin position="55"/>
        <end position="114"/>
    </location>
</feature>
<dbReference type="GO" id="GO:0005524">
    <property type="term" value="F:ATP binding"/>
    <property type="evidence" value="ECO:0007669"/>
    <property type="project" value="InterPro"/>
</dbReference>
<dbReference type="InterPro" id="IPR050621">
    <property type="entry name" value="Tudor_domain_containing"/>
</dbReference>
<evidence type="ECO:0000259" key="2">
    <source>
        <dbReference type="PROSITE" id="PS50011"/>
    </source>
</evidence>
<organism evidence="4 5">
    <name type="scientific">Pleurodeles waltl</name>
    <name type="common">Iberian ribbed newt</name>
    <dbReference type="NCBI Taxonomy" id="8319"/>
    <lineage>
        <taxon>Eukaryota</taxon>
        <taxon>Metazoa</taxon>
        <taxon>Chordata</taxon>
        <taxon>Craniata</taxon>
        <taxon>Vertebrata</taxon>
        <taxon>Euteleostomi</taxon>
        <taxon>Amphibia</taxon>
        <taxon>Batrachia</taxon>
        <taxon>Caudata</taxon>
        <taxon>Salamandroidea</taxon>
        <taxon>Salamandridae</taxon>
        <taxon>Pleurodelinae</taxon>
        <taxon>Pleurodeles</taxon>
    </lineage>
</organism>
<protein>
    <recommendedName>
        <fullName evidence="6">Serine/threonine-protein kinase 31</fullName>
    </recommendedName>
</protein>